<dbReference type="AlphaFoldDB" id="A0A8J2Y877"/>
<dbReference type="Pfam" id="PF00850">
    <property type="entry name" value="Hist_deacetyl"/>
    <property type="match status" value="1"/>
</dbReference>
<organism evidence="4 5">
    <name type="scientific">Aquisalinus flavus</name>
    <dbReference type="NCBI Taxonomy" id="1526572"/>
    <lineage>
        <taxon>Bacteria</taxon>
        <taxon>Pseudomonadati</taxon>
        <taxon>Pseudomonadota</taxon>
        <taxon>Alphaproteobacteria</taxon>
        <taxon>Parvularculales</taxon>
        <taxon>Parvularculaceae</taxon>
        <taxon>Aquisalinus</taxon>
    </lineage>
</organism>
<dbReference type="CDD" id="cd09993">
    <property type="entry name" value="HDAC_classIV"/>
    <property type="match status" value="1"/>
</dbReference>
<comment type="caution">
    <text evidence="4">The sequence shown here is derived from an EMBL/GenBank/DDBJ whole genome shotgun (WGS) entry which is preliminary data.</text>
</comment>
<dbReference type="GO" id="GO:0040029">
    <property type="term" value="P:epigenetic regulation of gene expression"/>
    <property type="evidence" value="ECO:0007669"/>
    <property type="project" value="TreeGrafter"/>
</dbReference>
<dbReference type="PANTHER" id="PTHR10625">
    <property type="entry name" value="HISTONE DEACETYLASE HDAC1-RELATED"/>
    <property type="match status" value="1"/>
</dbReference>
<feature type="domain" description="Histone deacetylase" evidence="3">
    <location>
        <begin position="37"/>
        <end position="297"/>
    </location>
</feature>
<dbReference type="Gene3D" id="3.40.800.20">
    <property type="entry name" value="Histone deacetylase domain"/>
    <property type="match status" value="1"/>
</dbReference>
<dbReference type="InterPro" id="IPR023801">
    <property type="entry name" value="His_deacetylse_dom"/>
</dbReference>
<dbReference type="GO" id="GO:0004407">
    <property type="term" value="F:histone deacetylase activity"/>
    <property type="evidence" value="ECO:0007669"/>
    <property type="project" value="InterPro"/>
</dbReference>
<evidence type="ECO:0000256" key="1">
    <source>
        <dbReference type="ARBA" id="ARBA00005947"/>
    </source>
</evidence>
<reference evidence="4" key="2">
    <citation type="submission" date="2020-09" db="EMBL/GenBank/DDBJ databases">
        <authorList>
            <person name="Sun Q."/>
            <person name="Zhou Y."/>
        </authorList>
    </citation>
    <scope>NUCLEOTIDE SEQUENCE</scope>
    <source>
        <strain evidence="4">CGMCC 1.12921</strain>
    </source>
</reference>
<dbReference type="InterPro" id="IPR000286">
    <property type="entry name" value="HDACs"/>
</dbReference>
<protein>
    <submittedName>
        <fullName evidence="4">Histone deacetylase</fullName>
    </submittedName>
</protein>
<name>A0A8J2Y877_9PROT</name>
<evidence type="ECO:0000313" key="5">
    <source>
        <dbReference type="Proteomes" id="UP000613582"/>
    </source>
</evidence>
<dbReference type="InterPro" id="IPR023696">
    <property type="entry name" value="Ureohydrolase_dom_sf"/>
</dbReference>
<evidence type="ECO:0000256" key="2">
    <source>
        <dbReference type="ARBA" id="ARBA00022801"/>
    </source>
</evidence>
<gene>
    <name evidence="4" type="ORF">GCM10011342_24820</name>
</gene>
<reference evidence="4" key="1">
    <citation type="journal article" date="2014" name="Int. J. Syst. Evol. Microbiol.">
        <title>Complete genome sequence of Corynebacterium casei LMG S-19264T (=DSM 44701T), isolated from a smear-ripened cheese.</title>
        <authorList>
            <consortium name="US DOE Joint Genome Institute (JGI-PGF)"/>
            <person name="Walter F."/>
            <person name="Albersmeier A."/>
            <person name="Kalinowski J."/>
            <person name="Ruckert C."/>
        </authorList>
    </citation>
    <scope>NUCLEOTIDE SEQUENCE</scope>
    <source>
        <strain evidence="4">CGMCC 1.12921</strain>
    </source>
</reference>
<proteinExistence type="inferred from homology"/>
<sequence>MTAGLDGRARAAISALMRPHFYYSADFNIPLPEKHRFPGHKYELLRRELLARGLVDEDQLHMSPEADEADIVLAHDPAYVSALSDGSIDPRVMRRIGFPWSEQIPRRGRRTVGGAIEAARTALQVGLSGQLAGGTHHAHAGFGAGFCIYNDFAVVAKKALAEHWVDRIAIVDLDVHQGDGNAAILGGDARIFILDAFGAKNFPFRKVPGTLDIPFEDNPGDDAYLTRVAERLPEVWNFAPDLVLYQAGVDPLVHDRLGRMDLSFEGLMARDRMVLEGCRKRGIPCSMGIGGGYADPIDPTVTAYANTYEVAKAVYGF</sequence>
<comment type="similarity">
    <text evidence="1">Belongs to the histone deacetylase family.</text>
</comment>
<dbReference type="InterPro" id="IPR044150">
    <property type="entry name" value="HDAC_classIV"/>
</dbReference>
<dbReference type="SUPFAM" id="SSF52768">
    <property type="entry name" value="Arginase/deacetylase"/>
    <property type="match status" value="1"/>
</dbReference>
<dbReference type="InterPro" id="IPR037138">
    <property type="entry name" value="His_deacetylse_dom_sf"/>
</dbReference>
<dbReference type="PANTHER" id="PTHR10625:SF19">
    <property type="entry name" value="HISTONE DEACETYLASE 12"/>
    <property type="match status" value="1"/>
</dbReference>
<dbReference type="GO" id="GO:0016787">
    <property type="term" value="F:hydrolase activity"/>
    <property type="evidence" value="ECO:0007669"/>
    <property type="project" value="UniProtKB-KW"/>
</dbReference>
<keyword evidence="5" id="KW-1185">Reference proteome</keyword>
<dbReference type="Proteomes" id="UP000613582">
    <property type="component" value="Unassembled WGS sequence"/>
</dbReference>
<keyword evidence="2" id="KW-0378">Hydrolase</keyword>
<dbReference type="EMBL" id="BMGH01000001">
    <property type="protein sequence ID" value="GGD15062.1"/>
    <property type="molecule type" value="Genomic_DNA"/>
</dbReference>
<dbReference type="PRINTS" id="PR01270">
    <property type="entry name" value="HDASUPER"/>
</dbReference>
<accession>A0A8J2Y877</accession>
<evidence type="ECO:0000259" key="3">
    <source>
        <dbReference type="Pfam" id="PF00850"/>
    </source>
</evidence>
<evidence type="ECO:0000313" key="4">
    <source>
        <dbReference type="EMBL" id="GGD15062.1"/>
    </source>
</evidence>